<evidence type="ECO:0000313" key="2">
    <source>
        <dbReference type="EMBL" id="CAH7687296.1"/>
    </source>
</evidence>
<evidence type="ECO:0000256" key="1">
    <source>
        <dbReference type="SAM" id="SignalP"/>
    </source>
</evidence>
<feature type="chain" id="PRO_5043661904" evidence="1">
    <location>
        <begin position="23"/>
        <end position="556"/>
    </location>
</feature>
<protein>
    <submittedName>
        <fullName evidence="2">Expressed protein</fullName>
    </submittedName>
</protein>
<name>A0AAV0BLS5_PHAPC</name>
<gene>
    <name evidence="2" type="ORF">PPACK8108_LOCUS22063</name>
</gene>
<comment type="caution">
    <text evidence="2">The sequence shown here is derived from an EMBL/GenBank/DDBJ whole genome shotgun (WGS) entry which is preliminary data.</text>
</comment>
<proteinExistence type="predicted"/>
<keyword evidence="1" id="KW-0732">Signal</keyword>
<feature type="non-terminal residue" evidence="2">
    <location>
        <position position="1"/>
    </location>
</feature>
<dbReference type="Proteomes" id="UP001153365">
    <property type="component" value="Unassembled WGS sequence"/>
</dbReference>
<sequence length="556" mass="63995">YHDIKLPKILLCLTLWTKCTKGSEEAIDFLASFPGQTKTSNRVPNVYEPIVQTETLEKNWLSLGRSNSNGGSDERLKEAIESNEHPLTVLGMSSDLGTNEIIRLPIYRIPQVSGHARLKAPAMAATQFGAQSSKTFNALYNNPELLSKHSPQHQPFVSLIKPSCTVNASKNKAHVTEIDLRHLELQNNEHGLVSGRSEMVFKKRKSNNGQSFKDESSKEMLNKKEIIYTNKHNILVANRWDGRKTKMLIKPEQKVKFQNELMALLEPESPMIKLDFIKRCIESIKELKNGMRDSMLDNLACIKRQINKHGGEDFYITDSEVNDFSKKPSGVSYKIKSSSISNPKKPKEIYYCFLKNFKEMVEPINFENLINQFVGVDELNPSVTMNPEQWHAFNEEKNLTLRLWKKMYIGKVFLMYSIMINKIFSNGPKNNDFITQQRAAIEFYNSVCGTADPDERGNFFMKTDILLPLVKSPEERLTLENLSLNFDNNLKYKKNKFPNSERTLFANAMILIEIWLSMCRVGLHNKIYLEKNSKYFLKPFMNSIFEILLQISLQSY</sequence>
<keyword evidence="3" id="KW-1185">Reference proteome</keyword>
<dbReference type="EMBL" id="CALTRL010005857">
    <property type="protein sequence ID" value="CAH7687296.1"/>
    <property type="molecule type" value="Genomic_DNA"/>
</dbReference>
<feature type="signal peptide" evidence="1">
    <location>
        <begin position="1"/>
        <end position="22"/>
    </location>
</feature>
<organism evidence="2 3">
    <name type="scientific">Phakopsora pachyrhizi</name>
    <name type="common">Asian soybean rust disease fungus</name>
    <dbReference type="NCBI Taxonomy" id="170000"/>
    <lineage>
        <taxon>Eukaryota</taxon>
        <taxon>Fungi</taxon>
        <taxon>Dikarya</taxon>
        <taxon>Basidiomycota</taxon>
        <taxon>Pucciniomycotina</taxon>
        <taxon>Pucciniomycetes</taxon>
        <taxon>Pucciniales</taxon>
        <taxon>Phakopsoraceae</taxon>
        <taxon>Phakopsora</taxon>
    </lineage>
</organism>
<dbReference type="AlphaFoldDB" id="A0AAV0BLS5"/>
<evidence type="ECO:0000313" key="3">
    <source>
        <dbReference type="Proteomes" id="UP001153365"/>
    </source>
</evidence>
<reference evidence="2" key="1">
    <citation type="submission" date="2022-06" db="EMBL/GenBank/DDBJ databases">
        <authorList>
            <consortium name="SYNGENTA / RWTH Aachen University"/>
        </authorList>
    </citation>
    <scope>NUCLEOTIDE SEQUENCE</scope>
</reference>
<accession>A0AAV0BLS5</accession>